<name>A0A9D4YDC3_PEA</name>
<dbReference type="EMBL" id="JAMSHJ010000002">
    <property type="protein sequence ID" value="KAI5437518.1"/>
    <property type="molecule type" value="Genomic_DNA"/>
</dbReference>
<dbReference type="AlphaFoldDB" id="A0A9D4YDC3"/>
<dbReference type="Proteomes" id="UP001058974">
    <property type="component" value="Chromosome 2"/>
</dbReference>
<proteinExistence type="predicted"/>
<organism evidence="1 2">
    <name type="scientific">Pisum sativum</name>
    <name type="common">Garden pea</name>
    <name type="synonym">Lathyrus oleraceus</name>
    <dbReference type="NCBI Taxonomy" id="3888"/>
    <lineage>
        <taxon>Eukaryota</taxon>
        <taxon>Viridiplantae</taxon>
        <taxon>Streptophyta</taxon>
        <taxon>Embryophyta</taxon>
        <taxon>Tracheophyta</taxon>
        <taxon>Spermatophyta</taxon>
        <taxon>Magnoliopsida</taxon>
        <taxon>eudicotyledons</taxon>
        <taxon>Gunneridae</taxon>
        <taxon>Pentapetalae</taxon>
        <taxon>rosids</taxon>
        <taxon>fabids</taxon>
        <taxon>Fabales</taxon>
        <taxon>Fabaceae</taxon>
        <taxon>Papilionoideae</taxon>
        <taxon>50 kb inversion clade</taxon>
        <taxon>NPAAA clade</taxon>
        <taxon>Hologalegina</taxon>
        <taxon>IRL clade</taxon>
        <taxon>Fabeae</taxon>
        <taxon>Lathyrus</taxon>
    </lineage>
</organism>
<evidence type="ECO:0000313" key="2">
    <source>
        <dbReference type="Proteomes" id="UP001058974"/>
    </source>
</evidence>
<comment type="caution">
    <text evidence="1">The sequence shown here is derived from an EMBL/GenBank/DDBJ whole genome shotgun (WGS) entry which is preliminary data.</text>
</comment>
<accession>A0A9D4YDC3</accession>
<evidence type="ECO:0000313" key="1">
    <source>
        <dbReference type="EMBL" id="KAI5437518.1"/>
    </source>
</evidence>
<dbReference type="Gramene" id="Psat02G0358300-T1">
    <property type="protein sequence ID" value="KAI5437518.1"/>
    <property type="gene ID" value="KIW84_023583"/>
</dbReference>
<keyword evidence="2" id="KW-1185">Reference proteome</keyword>
<protein>
    <submittedName>
        <fullName evidence="1">Uncharacterized protein</fullName>
    </submittedName>
</protein>
<sequence length="146" mass="16904">MFVQKKLRTFFVHHGVEDVEKSGWVTISGLPGKSFLQVYTINYKGFKDRFLRVRCGPRCPQVLYALDGCHRFPIYWTGNPLLVFGFDFDKLNALEIHFLAILDSFCMMKVRDLLLSPEEQVLPLFGAEKTDVGSTRSKKRNRLIRS</sequence>
<reference evidence="1 2" key="1">
    <citation type="journal article" date="2022" name="Nat. Genet.">
        <title>Improved pea reference genome and pan-genome highlight genomic features and evolutionary characteristics.</title>
        <authorList>
            <person name="Yang T."/>
            <person name="Liu R."/>
            <person name="Luo Y."/>
            <person name="Hu S."/>
            <person name="Wang D."/>
            <person name="Wang C."/>
            <person name="Pandey M.K."/>
            <person name="Ge S."/>
            <person name="Xu Q."/>
            <person name="Li N."/>
            <person name="Li G."/>
            <person name="Huang Y."/>
            <person name="Saxena R.K."/>
            <person name="Ji Y."/>
            <person name="Li M."/>
            <person name="Yan X."/>
            <person name="He Y."/>
            <person name="Liu Y."/>
            <person name="Wang X."/>
            <person name="Xiang C."/>
            <person name="Varshney R.K."/>
            <person name="Ding H."/>
            <person name="Gao S."/>
            <person name="Zong X."/>
        </authorList>
    </citation>
    <scope>NUCLEOTIDE SEQUENCE [LARGE SCALE GENOMIC DNA]</scope>
    <source>
        <strain evidence="1 2">cv. Zhongwan 6</strain>
    </source>
</reference>
<gene>
    <name evidence="1" type="ORF">KIW84_023583</name>
</gene>